<evidence type="ECO:0000313" key="3">
    <source>
        <dbReference type="EMBL" id="MYH61433.1"/>
    </source>
</evidence>
<comment type="caution">
    <text evidence="3">The sequence shown here is derived from an EMBL/GenBank/DDBJ whole genome shotgun (WGS) entry which is preliminary data.</text>
</comment>
<dbReference type="GO" id="GO:0050660">
    <property type="term" value="F:flavin adenine dinucleotide binding"/>
    <property type="evidence" value="ECO:0007669"/>
    <property type="project" value="TreeGrafter"/>
</dbReference>
<dbReference type="PANTHER" id="PTHR18968">
    <property type="entry name" value="THIAMINE PYROPHOSPHATE ENZYMES"/>
    <property type="match status" value="1"/>
</dbReference>
<dbReference type="CDD" id="cd02002">
    <property type="entry name" value="TPP_BFDC"/>
    <property type="match status" value="1"/>
</dbReference>
<dbReference type="InterPro" id="IPR045229">
    <property type="entry name" value="TPP_enz"/>
</dbReference>
<dbReference type="AlphaFoldDB" id="A0A6B1FWB7"/>
<gene>
    <name evidence="3" type="ORF">F4148_06605</name>
</gene>
<feature type="domain" description="Thiamine pyrophosphate enzyme TPP-binding" evidence="2">
    <location>
        <begin position="165"/>
        <end position="303"/>
    </location>
</feature>
<dbReference type="PANTHER" id="PTHR18968:SF86">
    <property type="entry name" value="ACETOLACTATE SYNTHASE LARGE SUBUNIT ILVX-RELATED"/>
    <property type="match status" value="1"/>
</dbReference>
<name>A0A6B1FWB7_9CHLR</name>
<proteinExistence type="inferred from homology"/>
<dbReference type="GO" id="GO:0003984">
    <property type="term" value="F:acetolactate synthase activity"/>
    <property type="evidence" value="ECO:0007669"/>
    <property type="project" value="TreeGrafter"/>
</dbReference>
<reference evidence="3" key="1">
    <citation type="submission" date="2019-09" db="EMBL/GenBank/DDBJ databases">
        <title>Characterisation of the sponge microbiome using genome-centric metagenomics.</title>
        <authorList>
            <person name="Engelberts J.P."/>
            <person name="Robbins S.J."/>
            <person name="De Goeij J.M."/>
            <person name="Aranda M."/>
            <person name="Bell S.C."/>
            <person name="Webster N.S."/>
        </authorList>
    </citation>
    <scope>NUCLEOTIDE SEQUENCE</scope>
    <source>
        <strain evidence="3">SB0675_bin_29</strain>
    </source>
</reference>
<protein>
    <submittedName>
        <fullName evidence="3">Acetolactate synthase large subunit</fullName>
    </submittedName>
</protein>
<dbReference type="InterPro" id="IPR029061">
    <property type="entry name" value="THDP-binding"/>
</dbReference>
<evidence type="ECO:0000256" key="1">
    <source>
        <dbReference type="ARBA" id="ARBA00007812"/>
    </source>
</evidence>
<dbReference type="Pfam" id="PF02775">
    <property type="entry name" value="TPP_enzyme_C"/>
    <property type="match status" value="1"/>
</dbReference>
<dbReference type="NCBIfam" id="NF005760">
    <property type="entry name" value="PRK07586.1"/>
    <property type="match status" value="1"/>
</dbReference>
<dbReference type="InterPro" id="IPR011766">
    <property type="entry name" value="TPP_enzyme_TPP-bd"/>
</dbReference>
<evidence type="ECO:0000259" key="2">
    <source>
        <dbReference type="Pfam" id="PF02775"/>
    </source>
</evidence>
<dbReference type="Gene3D" id="3.40.50.970">
    <property type="match status" value="1"/>
</dbReference>
<dbReference type="SUPFAM" id="SSF52518">
    <property type="entry name" value="Thiamin diphosphate-binding fold (THDP-binding)"/>
    <property type="match status" value="1"/>
</dbReference>
<dbReference type="EMBL" id="VYDA01000248">
    <property type="protein sequence ID" value="MYH61433.1"/>
    <property type="molecule type" value="Genomic_DNA"/>
</dbReference>
<dbReference type="GO" id="GO:0030976">
    <property type="term" value="F:thiamine pyrophosphate binding"/>
    <property type="evidence" value="ECO:0007669"/>
    <property type="project" value="InterPro"/>
</dbReference>
<sequence>MLEEGARLASVIGNHVNARVFSHTFTARITRGAGRGNIERLPYFPEAIIETLTGIRHLVIAGTKPPVGFFAYPDLPSYLVPEDCRVHHLAAAGDDVVDALARVIDELGAGGVSPILMSLEKPPLPAGELTPESIALSVAALMPENAVVAEEAISSGGSLIPATATTEPHDWMFTTGGAIGQGLPNATGAALACPERKVLCLQADGSGMYSLQALWTQARESLDVTTIVLANRKYRILNIEYQRVGAGAPGARARSMMDIDNPEIDWVSLAKGMGVPACRVATAEELNRQLAAYLAEPGPNLIEAVI</sequence>
<comment type="similarity">
    <text evidence="1">Belongs to the TPP enzyme family.</text>
</comment>
<accession>A0A6B1FWB7</accession>
<organism evidence="3">
    <name type="scientific">Caldilineaceae bacterium SB0675_bin_29</name>
    <dbReference type="NCBI Taxonomy" id="2605266"/>
    <lineage>
        <taxon>Bacteria</taxon>
        <taxon>Bacillati</taxon>
        <taxon>Chloroflexota</taxon>
        <taxon>Caldilineae</taxon>
        <taxon>Caldilineales</taxon>
        <taxon>Caldilineaceae</taxon>
    </lineage>
</organism>